<reference evidence="2 3" key="1">
    <citation type="submission" date="2022-03" db="EMBL/GenBank/DDBJ databases">
        <title>Complete genome of Streptomyces rimosus ssp. rimosus R7 (=ATCC 10970).</title>
        <authorList>
            <person name="Beganovic S."/>
            <person name="Ruckert C."/>
            <person name="Busche T."/>
            <person name="Kalinowski J."/>
            <person name="Wittmann C."/>
        </authorList>
    </citation>
    <scope>NUCLEOTIDE SEQUENCE [LARGE SCALE GENOMIC DNA]</scope>
    <source>
        <strain evidence="2 3">R7</strain>
    </source>
</reference>
<feature type="compositionally biased region" description="Basic and acidic residues" evidence="1">
    <location>
        <begin position="1"/>
        <end position="18"/>
    </location>
</feature>
<dbReference type="GeneID" id="66855759"/>
<name>A0ABY3Z5R0_STRRM</name>
<gene>
    <name evidence="2" type="ORF">SRIMR7_23525</name>
</gene>
<feature type="region of interest" description="Disordered" evidence="1">
    <location>
        <begin position="1"/>
        <end position="32"/>
    </location>
</feature>
<dbReference type="Proteomes" id="UP000829494">
    <property type="component" value="Chromosome"/>
</dbReference>
<accession>A0ABY3Z5R0</accession>
<dbReference type="RefSeq" id="WP_003979831.1">
    <property type="nucleotide sequence ID" value="NZ_CP043497.1"/>
</dbReference>
<keyword evidence="3" id="KW-1185">Reference proteome</keyword>
<dbReference type="EMBL" id="CP094298">
    <property type="protein sequence ID" value="UNZ05131.1"/>
    <property type="molecule type" value="Genomic_DNA"/>
</dbReference>
<proteinExistence type="predicted"/>
<evidence type="ECO:0000313" key="3">
    <source>
        <dbReference type="Proteomes" id="UP000829494"/>
    </source>
</evidence>
<evidence type="ECO:0000256" key="1">
    <source>
        <dbReference type="SAM" id="MobiDB-lite"/>
    </source>
</evidence>
<protein>
    <submittedName>
        <fullName evidence="2">Uncharacterized protein</fullName>
    </submittedName>
</protein>
<organism evidence="2 3">
    <name type="scientific">Streptomyces rimosus subsp. rimosus</name>
    <dbReference type="NCBI Taxonomy" id="132474"/>
    <lineage>
        <taxon>Bacteria</taxon>
        <taxon>Bacillati</taxon>
        <taxon>Actinomycetota</taxon>
        <taxon>Actinomycetes</taxon>
        <taxon>Kitasatosporales</taxon>
        <taxon>Streptomycetaceae</taxon>
        <taxon>Streptomyces</taxon>
    </lineage>
</organism>
<evidence type="ECO:0000313" key="2">
    <source>
        <dbReference type="EMBL" id="UNZ05131.1"/>
    </source>
</evidence>
<sequence>MPKITRYEAEVQLERPDGSRVTYRGDGVGPADETGAQVLKGAEKAALAEEPGARVVSSRARRG</sequence>